<comment type="caution">
    <text evidence="3">The sequence shown here is derived from an EMBL/GenBank/DDBJ whole genome shotgun (WGS) entry which is preliminary data.</text>
</comment>
<dbReference type="PANTHER" id="PTHR30203:SF33">
    <property type="entry name" value="BLR4455 PROTEIN"/>
    <property type="match status" value="1"/>
</dbReference>
<evidence type="ECO:0000256" key="2">
    <source>
        <dbReference type="RuleBase" id="RU362097"/>
    </source>
</evidence>
<keyword evidence="2" id="KW-0812">Transmembrane</keyword>
<dbReference type="EMBL" id="BAAAZI010000007">
    <property type="protein sequence ID" value="GAA4139600.1"/>
    <property type="molecule type" value="Genomic_DNA"/>
</dbReference>
<dbReference type="PANTHER" id="PTHR30203">
    <property type="entry name" value="OUTER MEMBRANE CATION EFFLUX PROTEIN"/>
    <property type="match status" value="1"/>
</dbReference>
<reference evidence="4" key="1">
    <citation type="journal article" date="2019" name="Int. J. Syst. Evol. Microbiol.">
        <title>The Global Catalogue of Microorganisms (GCM) 10K type strain sequencing project: providing services to taxonomists for standard genome sequencing and annotation.</title>
        <authorList>
            <consortium name="The Broad Institute Genomics Platform"/>
            <consortium name="The Broad Institute Genome Sequencing Center for Infectious Disease"/>
            <person name="Wu L."/>
            <person name="Ma J."/>
        </authorList>
    </citation>
    <scope>NUCLEOTIDE SEQUENCE [LARGE SCALE GENOMIC DNA]</scope>
    <source>
        <strain evidence="4">JCM 16704</strain>
    </source>
</reference>
<dbReference type="InterPro" id="IPR003423">
    <property type="entry name" value="OMP_efflux"/>
</dbReference>
<protein>
    <submittedName>
        <fullName evidence="3">Efflux transporter outer membrane subunit</fullName>
    </submittedName>
</protein>
<proteinExistence type="inferred from homology"/>
<organism evidence="3 4">
    <name type="scientific">Sphingobacterium kyonggiense</name>
    <dbReference type="NCBI Taxonomy" id="714075"/>
    <lineage>
        <taxon>Bacteria</taxon>
        <taxon>Pseudomonadati</taxon>
        <taxon>Bacteroidota</taxon>
        <taxon>Sphingobacteriia</taxon>
        <taxon>Sphingobacteriales</taxon>
        <taxon>Sphingobacteriaceae</taxon>
        <taxon>Sphingobacterium</taxon>
    </lineage>
</organism>
<name>A0ABP7YQ92_9SPHI</name>
<dbReference type="Gene3D" id="1.20.1600.10">
    <property type="entry name" value="Outer membrane efflux proteins (OEP)"/>
    <property type="match status" value="1"/>
</dbReference>
<keyword evidence="2" id="KW-1134">Transmembrane beta strand</keyword>
<keyword evidence="4" id="KW-1185">Reference proteome</keyword>
<keyword evidence="2" id="KW-0564">Palmitate</keyword>
<dbReference type="Gene3D" id="2.20.200.10">
    <property type="entry name" value="Outer membrane efflux proteins (OEP)"/>
    <property type="match status" value="1"/>
</dbReference>
<dbReference type="NCBIfam" id="TIGR01845">
    <property type="entry name" value="outer_NodT"/>
    <property type="match status" value="1"/>
</dbReference>
<sequence>MKKFRNRYILIGFVFALIWSVQSCKVGQKYTQPDHNLPDQFRGDTLSHFADTTSISRISWKEFFQDETLKQLIDSALANNYDMKTALMNIEIASKQLRQNKYNYFPEVDATIGSANKQWRSKEFGSGASSKWYDRHGTKAPENMFTYQSQFGSEIAFSWEIDIWGKLSNAKDQLTSEFLNTQETRNAIQTNLIASVAKGYFNLLMLDAKIEVAKRNVTLNDSTKGMLQLQYEAGEITALGIQQTESQRLLAASLVPEIEKEIVIQENALRVLTGQMPNAIKRGSNFEHLFPENQEISLGSPIELLRNRPDVRGAELTLIAANADANIQQAMRYPALSLGGELGVNAMLPKNWFSIPGALLGGIGGSITAPIFKRKSLKTKWEVAKLERDKAEIAWQQSIVSAVSEVSDAVITLEKQKEQLEYARLRVENSDKAVKNANLLFKGGYATYLEVITAQSNALDSDLALVELRQQQLEAYVDLYRSLGGGWR</sequence>
<accession>A0ABP7YQ92</accession>
<evidence type="ECO:0000256" key="1">
    <source>
        <dbReference type="ARBA" id="ARBA00007613"/>
    </source>
</evidence>
<evidence type="ECO:0000313" key="3">
    <source>
        <dbReference type="EMBL" id="GAA4139600.1"/>
    </source>
</evidence>
<keyword evidence="2" id="KW-0449">Lipoprotein</keyword>
<dbReference type="SUPFAM" id="SSF56954">
    <property type="entry name" value="Outer membrane efflux proteins (OEP)"/>
    <property type="match status" value="1"/>
</dbReference>
<dbReference type="Pfam" id="PF02321">
    <property type="entry name" value="OEP"/>
    <property type="match status" value="2"/>
</dbReference>
<evidence type="ECO:0000313" key="4">
    <source>
        <dbReference type="Proteomes" id="UP001500101"/>
    </source>
</evidence>
<keyword evidence="2" id="KW-0472">Membrane</keyword>
<comment type="similarity">
    <text evidence="1 2">Belongs to the outer membrane factor (OMF) (TC 1.B.17) family.</text>
</comment>
<dbReference type="RefSeq" id="WP_344674357.1">
    <property type="nucleotide sequence ID" value="NZ_BAAAZI010000007.1"/>
</dbReference>
<comment type="subcellular location">
    <subcellularLocation>
        <location evidence="2">Cell membrane</location>
        <topology evidence="2">Lipid-anchor</topology>
    </subcellularLocation>
</comment>
<dbReference type="PROSITE" id="PS51257">
    <property type="entry name" value="PROKAR_LIPOPROTEIN"/>
    <property type="match status" value="1"/>
</dbReference>
<dbReference type="InterPro" id="IPR010131">
    <property type="entry name" value="MdtP/NodT-like"/>
</dbReference>
<gene>
    <name evidence="3" type="ORF">GCM10022216_17870</name>
</gene>
<dbReference type="Proteomes" id="UP001500101">
    <property type="component" value="Unassembled WGS sequence"/>
</dbReference>